<accession>A0A9D5BHL0</accession>
<proteinExistence type="predicted"/>
<dbReference type="EMBL" id="JAMSHJ010000001">
    <property type="protein sequence ID" value="KAI5443842.1"/>
    <property type="molecule type" value="Genomic_DNA"/>
</dbReference>
<protein>
    <submittedName>
        <fullName evidence="2">Uncharacterized protein</fullName>
    </submittedName>
</protein>
<feature type="region of interest" description="Disordered" evidence="1">
    <location>
        <begin position="165"/>
        <end position="184"/>
    </location>
</feature>
<dbReference type="Proteomes" id="UP001058974">
    <property type="component" value="Chromosome 1"/>
</dbReference>
<evidence type="ECO:0000256" key="1">
    <source>
        <dbReference type="SAM" id="MobiDB-lite"/>
    </source>
</evidence>
<gene>
    <name evidence="2" type="ORF">KIW84_012479</name>
</gene>
<evidence type="ECO:0000313" key="2">
    <source>
        <dbReference type="EMBL" id="KAI5443842.1"/>
    </source>
</evidence>
<evidence type="ECO:0000313" key="3">
    <source>
        <dbReference type="Proteomes" id="UP001058974"/>
    </source>
</evidence>
<sequence>MEYGEYGEYGARRRRTCVSYKCTKCDKFGHNALSCKSITHDPNPLKIKANATQTDETQPDGTQSFFGDISAEVMSTLPDIKTDVIPYMVKQHVVQRVEYKPTKNVKKHVGKIRKKFQRLKLKWFQKPIIGLGSNSDQPITITENDACTLTQEDFAMVSNFKHGTCVKSKKSRNNKSKNPSKYIK</sequence>
<comment type="caution">
    <text evidence="2">The sequence shown here is derived from an EMBL/GenBank/DDBJ whole genome shotgun (WGS) entry which is preliminary data.</text>
</comment>
<name>A0A9D5BHL0_PEA</name>
<dbReference type="Gramene" id="Psat01G0247900-T1">
    <property type="protein sequence ID" value="KAI5443842.1"/>
    <property type="gene ID" value="KIW84_012479"/>
</dbReference>
<dbReference type="AlphaFoldDB" id="A0A9D5BHL0"/>
<organism evidence="2 3">
    <name type="scientific">Pisum sativum</name>
    <name type="common">Garden pea</name>
    <name type="synonym">Lathyrus oleraceus</name>
    <dbReference type="NCBI Taxonomy" id="3888"/>
    <lineage>
        <taxon>Eukaryota</taxon>
        <taxon>Viridiplantae</taxon>
        <taxon>Streptophyta</taxon>
        <taxon>Embryophyta</taxon>
        <taxon>Tracheophyta</taxon>
        <taxon>Spermatophyta</taxon>
        <taxon>Magnoliopsida</taxon>
        <taxon>eudicotyledons</taxon>
        <taxon>Gunneridae</taxon>
        <taxon>Pentapetalae</taxon>
        <taxon>rosids</taxon>
        <taxon>fabids</taxon>
        <taxon>Fabales</taxon>
        <taxon>Fabaceae</taxon>
        <taxon>Papilionoideae</taxon>
        <taxon>50 kb inversion clade</taxon>
        <taxon>NPAAA clade</taxon>
        <taxon>Hologalegina</taxon>
        <taxon>IRL clade</taxon>
        <taxon>Fabeae</taxon>
        <taxon>Lathyrus</taxon>
    </lineage>
</organism>
<reference evidence="2 3" key="1">
    <citation type="journal article" date="2022" name="Nat. Genet.">
        <title>Improved pea reference genome and pan-genome highlight genomic features and evolutionary characteristics.</title>
        <authorList>
            <person name="Yang T."/>
            <person name="Liu R."/>
            <person name="Luo Y."/>
            <person name="Hu S."/>
            <person name="Wang D."/>
            <person name="Wang C."/>
            <person name="Pandey M.K."/>
            <person name="Ge S."/>
            <person name="Xu Q."/>
            <person name="Li N."/>
            <person name="Li G."/>
            <person name="Huang Y."/>
            <person name="Saxena R.K."/>
            <person name="Ji Y."/>
            <person name="Li M."/>
            <person name="Yan X."/>
            <person name="He Y."/>
            <person name="Liu Y."/>
            <person name="Wang X."/>
            <person name="Xiang C."/>
            <person name="Varshney R.K."/>
            <person name="Ding H."/>
            <person name="Gao S."/>
            <person name="Zong X."/>
        </authorList>
    </citation>
    <scope>NUCLEOTIDE SEQUENCE [LARGE SCALE GENOMIC DNA]</scope>
    <source>
        <strain evidence="2 3">cv. Zhongwan 6</strain>
    </source>
</reference>
<keyword evidence="3" id="KW-1185">Reference proteome</keyword>